<proteinExistence type="inferred from homology"/>
<dbReference type="GO" id="GO:0046854">
    <property type="term" value="P:phosphatidylinositol phosphate biosynthetic process"/>
    <property type="evidence" value="ECO:0007669"/>
    <property type="project" value="TreeGrafter"/>
</dbReference>
<dbReference type="GO" id="GO:0005634">
    <property type="term" value="C:nucleus"/>
    <property type="evidence" value="ECO:0007669"/>
    <property type="project" value="TreeGrafter"/>
</dbReference>
<dbReference type="Gene3D" id="3.30.470.160">
    <property type="entry name" value="Inositol polyphosphate kinase"/>
    <property type="match status" value="1"/>
</dbReference>
<organism evidence="5 6">
    <name type="scientific">Caenorhabditis auriculariae</name>
    <dbReference type="NCBI Taxonomy" id="2777116"/>
    <lineage>
        <taxon>Eukaryota</taxon>
        <taxon>Metazoa</taxon>
        <taxon>Ecdysozoa</taxon>
        <taxon>Nematoda</taxon>
        <taxon>Chromadorea</taxon>
        <taxon>Rhabditida</taxon>
        <taxon>Rhabditina</taxon>
        <taxon>Rhabditomorpha</taxon>
        <taxon>Rhabditoidea</taxon>
        <taxon>Rhabditidae</taxon>
        <taxon>Peloderinae</taxon>
        <taxon>Caenorhabditis</taxon>
    </lineage>
</organism>
<keyword evidence="2 4" id="KW-0808">Transferase</keyword>
<dbReference type="Proteomes" id="UP000835052">
    <property type="component" value="Unassembled WGS sequence"/>
</dbReference>
<dbReference type="GO" id="GO:0000828">
    <property type="term" value="F:inositol hexakisphosphate kinase activity"/>
    <property type="evidence" value="ECO:0007669"/>
    <property type="project" value="TreeGrafter"/>
</dbReference>
<gene>
    <name evidence="5" type="ORF">CAUJ_LOCUS2060</name>
</gene>
<keyword evidence="6" id="KW-1185">Reference proteome</keyword>
<reference evidence="5" key="1">
    <citation type="submission" date="2020-10" db="EMBL/GenBank/DDBJ databases">
        <authorList>
            <person name="Kikuchi T."/>
        </authorList>
    </citation>
    <scope>NUCLEOTIDE SEQUENCE</scope>
    <source>
        <strain evidence="5">NKZ352</strain>
    </source>
</reference>
<accession>A0A8S1GTB6</accession>
<keyword evidence="3 4" id="KW-0418">Kinase</keyword>
<dbReference type="GO" id="GO:0005737">
    <property type="term" value="C:cytoplasm"/>
    <property type="evidence" value="ECO:0007669"/>
    <property type="project" value="TreeGrafter"/>
</dbReference>
<evidence type="ECO:0000256" key="3">
    <source>
        <dbReference type="ARBA" id="ARBA00022777"/>
    </source>
</evidence>
<evidence type="ECO:0000313" key="5">
    <source>
        <dbReference type="EMBL" id="CAD6186141.1"/>
    </source>
</evidence>
<evidence type="ECO:0000256" key="1">
    <source>
        <dbReference type="ARBA" id="ARBA00007374"/>
    </source>
</evidence>
<dbReference type="EC" id="2.7.-.-" evidence="4"/>
<comment type="caution">
    <text evidence="5">The sequence shown here is derived from an EMBL/GenBank/DDBJ whole genome shotgun (WGS) entry which is preliminary data.</text>
</comment>
<dbReference type="AlphaFoldDB" id="A0A8S1GTB6"/>
<sequence length="311" mass="34782">MAFYGMMKDEFKPFTPAFCKEVLVRAALDPTSGKVLVESEGKAECHAKKSTKKHEGSTTKFRLSPSGHVTVDTEKLWNPWAAECQCKVVENLLIGDPQSFILLENVVASFKRPCVLDLKIGTRQHGDDASDAKRKRQLLKCNMSTSATMGVRLVGMQLYEATTKVYTYVEKLEGRKIDASQFGTYVRRFVKACGHARASRIRQKLRSLKELLNDSEGYRFFSASILVAFDAEAADSSNEDAVRVNIIDFAHSTFSGFFNDKIYEGIDEGCIMGIESILEAMEPSCPISKESSPKLADFYAREKENASFETR</sequence>
<evidence type="ECO:0000313" key="6">
    <source>
        <dbReference type="Proteomes" id="UP000835052"/>
    </source>
</evidence>
<dbReference type="SUPFAM" id="SSF56104">
    <property type="entry name" value="SAICAR synthase-like"/>
    <property type="match status" value="1"/>
</dbReference>
<evidence type="ECO:0000256" key="4">
    <source>
        <dbReference type="RuleBase" id="RU363090"/>
    </source>
</evidence>
<dbReference type="InterPro" id="IPR005522">
    <property type="entry name" value="IPK"/>
</dbReference>
<evidence type="ECO:0000256" key="2">
    <source>
        <dbReference type="ARBA" id="ARBA00022679"/>
    </source>
</evidence>
<dbReference type="PANTHER" id="PTHR12400:SF21">
    <property type="entry name" value="KINASE"/>
    <property type="match status" value="1"/>
</dbReference>
<protein>
    <recommendedName>
        <fullName evidence="4">Kinase</fullName>
        <ecNumber evidence="4">2.7.-.-</ecNumber>
    </recommendedName>
</protein>
<comment type="similarity">
    <text evidence="1 4">Belongs to the inositol phosphokinase (IPK) family.</text>
</comment>
<dbReference type="EMBL" id="CAJGYM010000004">
    <property type="protein sequence ID" value="CAD6186141.1"/>
    <property type="molecule type" value="Genomic_DNA"/>
</dbReference>
<dbReference type="OrthoDB" id="2573163at2759"/>
<dbReference type="GO" id="GO:0032958">
    <property type="term" value="P:inositol phosphate biosynthetic process"/>
    <property type="evidence" value="ECO:0007669"/>
    <property type="project" value="InterPro"/>
</dbReference>
<dbReference type="InterPro" id="IPR038286">
    <property type="entry name" value="IPK_sf"/>
</dbReference>
<dbReference type="PANTHER" id="PTHR12400">
    <property type="entry name" value="INOSITOL POLYPHOSPHATE KINASE"/>
    <property type="match status" value="1"/>
</dbReference>
<dbReference type="Pfam" id="PF03770">
    <property type="entry name" value="IPK"/>
    <property type="match status" value="1"/>
</dbReference>
<name>A0A8S1GTB6_9PELO</name>